<keyword evidence="3" id="KW-1185">Reference proteome</keyword>
<sequence>MDTNQSETPAPEVIAHGLRRIRLRRWILWVVLIIYLPTMWLAQQVTRSFHGALPVFFAWVLLLIIATAWSAAVRCPRCGNYYHVNGMMLLYLRRCLHCQLPLTADREKN</sequence>
<keyword evidence="1" id="KW-0472">Membrane</keyword>
<comment type="caution">
    <text evidence="2">The sequence shown here is derived from an EMBL/GenBank/DDBJ whole genome shotgun (WGS) entry which is preliminary data.</text>
</comment>
<proteinExistence type="predicted"/>
<keyword evidence="1" id="KW-1133">Transmembrane helix</keyword>
<feature type="transmembrane region" description="Helical" evidence="1">
    <location>
        <begin position="26"/>
        <end position="43"/>
    </location>
</feature>
<name>A0A6V8MCW3_9BACT</name>
<organism evidence="2 3">
    <name type="scientific">Geomonas silvestris</name>
    <dbReference type="NCBI Taxonomy" id="2740184"/>
    <lineage>
        <taxon>Bacteria</taxon>
        <taxon>Pseudomonadati</taxon>
        <taxon>Thermodesulfobacteriota</taxon>
        <taxon>Desulfuromonadia</taxon>
        <taxon>Geobacterales</taxon>
        <taxon>Geobacteraceae</taxon>
        <taxon>Geomonas</taxon>
    </lineage>
</organism>
<dbReference type="EMBL" id="BLXX01000001">
    <property type="protein sequence ID" value="GFO57838.1"/>
    <property type="molecule type" value="Genomic_DNA"/>
</dbReference>
<evidence type="ECO:0000256" key="1">
    <source>
        <dbReference type="SAM" id="Phobius"/>
    </source>
</evidence>
<dbReference type="Proteomes" id="UP000556026">
    <property type="component" value="Unassembled WGS sequence"/>
</dbReference>
<protein>
    <submittedName>
        <fullName evidence="2">Uncharacterized protein</fullName>
    </submittedName>
</protein>
<reference evidence="3" key="1">
    <citation type="submission" date="2020-06" db="EMBL/GenBank/DDBJ databases">
        <title>Draft genomic sequence of Geomonas sp. Red330.</title>
        <authorList>
            <person name="Itoh H."/>
            <person name="Zhenxing X."/>
            <person name="Ushijima N."/>
            <person name="Masuda Y."/>
            <person name="Shiratori Y."/>
            <person name="Senoo K."/>
        </authorList>
    </citation>
    <scope>NUCLEOTIDE SEQUENCE [LARGE SCALE GENOMIC DNA]</scope>
    <source>
        <strain evidence="3">Red330</strain>
    </source>
</reference>
<feature type="transmembrane region" description="Helical" evidence="1">
    <location>
        <begin position="49"/>
        <end position="72"/>
    </location>
</feature>
<gene>
    <name evidence="2" type="ORF">GMST_01630</name>
</gene>
<dbReference type="AlphaFoldDB" id="A0A6V8MCW3"/>
<evidence type="ECO:0000313" key="3">
    <source>
        <dbReference type="Proteomes" id="UP000556026"/>
    </source>
</evidence>
<dbReference type="RefSeq" id="WP_246399148.1">
    <property type="nucleotide sequence ID" value="NZ_BLXX01000001.1"/>
</dbReference>
<accession>A0A6V8MCW3</accession>
<evidence type="ECO:0000313" key="2">
    <source>
        <dbReference type="EMBL" id="GFO57838.1"/>
    </source>
</evidence>
<keyword evidence="1" id="KW-0812">Transmembrane</keyword>